<evidence type="ECO:0000313" key="2">
    <source>
        <dbReference type="Proteomes" id="UP001180754"/>
    </source>
</evidence>
<proteinExistence type="predicted"/>
<evidence type="ECO:0000313" key="1">
    <source>
        <dbReference type="EMBL" id="MDT0544507.1"/>
    </source>
</evidence>
<name>A0ABU2XF12_9ACTN</name>
<organism evidence="1 2">
    <name type="scientific">Streptomyces lonegramiae</name>
    <dbReference type="NCBI Taxonomy" id="3075524"/>
    <lineage>
        <taxon>Bacteria</taxon>
        <taxon>Bacillati</taxon>
        <taxon>Actinomycetota</taxon>
        <taxon>Actinomycetes</taxon>
        <taxon>Kitasatosporales</taxon>
        <taxon>Streptomycetaceae</taxon>
        <taxon>Streptomyces</taxon>
    </lineage>
</organism>
<dbReference type="Proteomes" id="UP001180754">
    <property type="component" value="Unassembled WGS sequence"/>
</dbReference>
<comment type="caution">
    <text evidence="1">The sequence shown here is derived from an EMBL/GenBank/DDBJ whole genome shotgun (WGS) entry which is preliminary data.</text>
</comment>
<keyword evidence="2" id="KW-1185">Reference proteome</keyword>
<dbReference type="EMBL" id="JAVRFD010000007">
    <property type="protein sequence ID" value="MDT0544507.1"/>
    <property type="molecule type" value="Genomic_DNA"/>
</dbReference>
<protein>
    <submittedName>
        <fullName evidence="1">Uncharacterized protein</fullName>
    </submittedName>
</protein>
<dbReference type="RefSeq" id="WP_311724943.1">
    <property type="nucleotide sequence ID" value="NZ_JAVRFD010000007.1"/>
</dbReference>
<gene>
    <name evidence="1" type="ORF">RND15_17605</name>
</gene>
<reference evidence="1" key="1">
    <citation type="submission" date="2024-05" db="EMBL/GenBank/DDBJ databases">
        <title>30 novel species of actinomycetes from the DSMZ collection.</title>
        <authorList>
            <person name="Nouioui I."/>
        </authorList>
    </citation>
    <scope>NUCLEOTIDE SEQUENCE</scope>
    <source>
        <strain evidence="1">DSM 41529</strain>
    </source>
</reference>
<sequence length="133" mass="14065">MPTPEHKSSEPWERSSDFIWTGKAYDLLEQDLLHAEISFAGGVLSSRVWGSCPRCAGPLDDRQVLTAISDFIASRGTAAEESSGGEPALVAVDVTCHCGVLHPNAPEGSLGCGVSFRVELEAESDPAAHQGQT</sequence>
<accession>A0ABU2XF12</accession>